<organism evidence="2 3">
    <name type="scientific">Frankliniella fusca</name>
    <dbReference type="NCBI Taxonomy" id="407009"/>
    <lineage>
        <taxon>Eukaryota</taxon>
        <taxon>Metazoa</taxon>
        <taxon>Ecdysozoa</taxon>
        <taxon>Arthropoda</taxon>
        <taxon>Hexapoda</taxon>
        <taxon>Insecta</taxon>
        <taxon>Pterygota</taxon>
        <taxon>Neoptera</taxon>
        <taxon>Paraneoptera</taxon>
        <taxon>Thysanoptera</taxon>
        <taxon>Terebrantia</taxon>
        <taxon>Thripoidea</taxon>
        <taxon>Thripidae</taxon>
        <taxon>Frankliniella</taxon>
    </lineage>
</organism>
<evidence type="ECO:0000256" key="1">
    <source>
        <dbReference type="SAM" id="MobiDB-lite"/>
    </source>
</evidence>
<comment type="caution">
    <text evidence="2">The sequence shown here is derived from an EMBL/GenBank/DDBJ whole genome shotgun (WGS) entry which is preliminary data.</text>
</comment>
<proteinExistence type="predicted"/>
<reference evidence="2" key="1">
    <citation type="submission" date="2021-07" db="EMBL/GenBank/DDBJ databases">
        <authorList>
            <person name="Catto M.A."/>
            <person name="Jacobson A."/>
            <person name="Kennedy G."/>
            <person name="Labadie P."/>
            <person name="Hunt B.G."/>
            <person name="Srinivasan R."/>
        </authorList>
    </citation>
    <scope>NUCLEOTIDE SEQUENCE</scope>
    <source>
        <strain evidence="2">PL_HMW_Pooled</strain>
        <tissue evidence="2">Head</tissue>
    </source>
</reference>
<evidence type="ECO:0000313" key="2">
    <source>
        <dbReference type="EMBL" id="KAK3923678.1"/>
    </source>
</evidence>
<evidence type="ECO:0000313" key="3">
    <source>
        <dbReference type="Proteomes" id="UP001219518"/>
    </source>
</evidence>
<dbReference type="AlphaFoldDB" id="A0AAE1HM34"/>
<dbReference type="Proteomes" id="UP001219518">
    <property type="component" value="Unassembled WGS sequence"/>
</dbReference>
<feature type="non-terminal residue" evidence="2">
    <location>
        <position position="286"/>
    </location>
</feature>
<accession>A0AAE1HM34</accession>
<dbReference type="EMBL" id="JAHWGI010001149">
    <property type="protein sequence ID" value="KAK3923678.1"/>
    <property type="molecule type" value="Genomic_DNA"/>
</dbReference>
<feature type="non-terminal residue" evidence="2">
    <location>
        <position position="1"/>
    </location>
</feature>
<feature type="region of interest" description="Disordered" evidence="1">
    <location>
        <begin position="31"/>
        <end position="101"/>
    </location>
</feature>
<sequence>SDSLLPSDSYAQPPPDYPLYSWTLPYGPDVYAPAPTPAARLGLGQPLGVAPASSPAPAPAVSPAIGHPQGRYRHLGPSRLSTAQYGPVRHPPPAAATAAALGAGEPVHTQYQPRPAEHPEQQVRPLPPCSLDEFLDDDVVEIEVRSSRPGEAGDSERVVFDSIEDALLTIEAQDQGLVHKQCAQACDVQQVSAPLPLPLPMPPPPARVEATRARDWERGADRGLGLGLGDGTQEDVVKAAKSLFSKRTRTLYHWLYPDTSKTKLKATVSAAWDTLAESEKQFYLSQ</sequence>
<keyword evidence="3" id="KW-1185">Reference proteome</keyword>
<name>A0AAE1HM34_9NEOP</name>
<protein>
    <submittedName>
        <fullName evidence="2">Acylphosphatase</fullName>
    </submittedName>
</protein>
<gene>
    <name evidence="2" type="ORF">KUF71_002087</name>
</gene>
<reference evidence="2" key="2">
    <citation type="journal article" date="2023" name="BMC Genomics">
        <title>Pest status, molecular evolution, and epigenetic factors derived from the genome assembly of Frankliniella fusca, a thysanopteran phytovirus vector.</title>
        <authorList>
            <person name="Catto M.A."/>
            <person name="Labadie P.E."/>
            <person name="Jacobson A.L."/>
            <person name="Kennedy G.G."/>
            <person name="Srinivasan R."/>
            <person name="Hunt B.G."/>
        </authorList>
    </citation>
    <scope>NUCLEOTIDE SEQUENCE</scope>
    <source>
        <strain evidence="2">PL_HMW_Pooled</strain>
    </source>
</reference>